<protein>
    <submittedName>
        <fullName evidence="2">Uncharacterized protein</fullName>
    </submittedName>
</protein>
<name>A0A2U1B841_9BACT</name>
<evidence type="ECO:0000256" key="1">
    <source>
        <dbReference type="SAM" id="MobiDB-lite"/>
    </source>
</evidence>
<gene>
    <name evidence="2" type="ORF">C8D82_105120</name>
</gene>
<organism evidence="2 3">
    <name type="scientific">Victivallis vadensis</name>
    <dbReference type="NCBI Taxonomy" id="172901"/>
    <lineage>
        <taxon>Bacteria</taxon>
        <taxon>Pseudomonadati</taxon>
        <taxon>Lentisphaerota</taxon>
        <taxon>Lentisphaeria</taxon>
        <taxon>Victivallales</taxon>
        <taxon>Victivallaceae</taxon>
        <taxon>Victivallis</taxon>
    </lineage>
</organism>
<comment type="caution">
    <text evidence="2">The sequence shown here is derived from an EMBL/GenBank/DDBJ whole genome shotgun (WGS) entry which is preliminary data.</text>
</comment>
<evidence type="ECO:0000313" key="3">
    <source>
        <dbReference type="Proteomes" id="UP000245959"/>
    </source>
</evidence>
<evidence type="ECO:0000313" key="2">
    <source>
        <dbReference type="EMBL" id="PVY44791.1"/>
    </source>
</evidence>
<keyword evidence="3" id="KW-1185">Reference proteome</keyword>
<proteinExistence type="predicted"/>
<sequence length="39" mass="4274">MEKDKFEYETPALEPMTEKVTAVQGATGVDPDPEHPGID</sequence>
<reference evidence="2 3" key="1">
    <citation type="submission" date="2018-04" db="EMBL/GenBank/DDBJ databases">
        <title>Genomic Encyclopedia of Type Strains, Phase IV (KMG-IV): sequencing the most valuable type-strain genomes for metagenomic binning, comparative biology and taxonomic classification.</title>
        <authorList>
            <person name="Goeker M."/>
        </authorList>
    </citation>
    <scope>NUCLEOTIDE SEQUENCE [LARGE SCALE GENOMIC DNA]</scope>
    <source>
        <strain evidence="2 3">DSM 14823</strain>
    </source>
</reference>
<dbReference type="AlphaFoldDB" id="A0A2U1B841"/>
<dbReference type="EMBL" id="QEKH01000005">
    <property type="protein sequence ID" value="PVY44791.1"/>
    <property type="molecule type" value="Genomic_DNA"/>
</dbReference>
<accession>A0A2U1B841</accession>
<dbReference type="Proteomes" id="UP000245959">
    <property type="component" value="Unassembled WGS sequence"/>
</dbReference>
<feature type="region of interest" description="Disordered" evidence="1">
    <location>
        <begin position="20"/>
        <end position="39"/>
    </location>
</feature>